<evidence type="ECO:0008006" key="4">
    <source>
        <dbReference type="Google" id="ProtNLM"/>
    </source>
</evidence>
<dbReference type="STRING" id="1195763.ABT56_02570"/>
<dbReference type="AlphaFoldDB" id="A0A0J1K3V9"/>
<proteinExistence type="predicted"/>
<dbReference type="EMBL" id="LDOT01000002">
    <property type="protein sequence ID" value="KLV09097.1"/>
    <property type="molecule type" value="Genomic_DNA"/>
</dbReference>
<reference evidence="2 3" key="1">
    <citation type="submission" date="2015-05" db="EMBL/GenBank/DDBJ databases">
        <title>Photobacterium galathea sp. nov.</title>
        <authorList>
            <person name="Machado H."/>
            <person name="Gram L."/>
        </authorList>
    </citation>
    <scope>NUCLEOTIDE SEQUENCE [LARGE SCALE GENOMIC DNA]</scope>
    <source>
        <strain evidence="2 3">CGMCC 1.12159</strain>
    </source>
</reference>
<name>A0A0J1K3V9_9GAMM</name>
<evidence type="ECO:0000256" key="1">
    <source>
        <dbReference type="SAM" id="SignalP"/>
    </source>
</evidence>
<sequence>MKKILFSTMLLGLFANSVLANDFSLPIWKDKAEALGYVLPEPIGISVGYMTMEQGIEVDSIALTGLPKSNIFKLGMDAKPGIQKTDVLSLRADTWIFPFLNVYAMAGVLKGYSKTDVDASVSVNLDLPWPLPSIDKTYTGTIKDFTLDLDGYTTGFGMVLAGGYGNWFSLVDASFTQSSLTVIDGQIDAIVISPRLGYDFASHGAPIRVWVGAMYQDVEQNLSGNLSDLGLPPQLSALMPEDARFEVKQHLTTQWNPLLGMQYQVNKHWYLLGEAGLGERQSLFVSLEHRF</sequence>
<keyword evidence="3" id="KW-1185">Reference proteome</keyword>
<dbReference type="RefSeq" id="WP_047877258.1">
    <property type="nucleotide sequence ID" value="NZ_LDOT01000002.1"/>
</dbReference>
<dbReference type="PATRIC" id="fig|1195763.3.peg.557"/>
<gene>
    <name evidence="2" type="ORF">ABT56_02570</name>
</gene>
<evidence type="ECO:0000313" key="2">
    <source>
        <dbReference type="EMBL" id="KLV09097.1"/>
    </source>
</evidence>
<organism evidence="2 3">
    <name type="scientific">Photobacterium aquae</name>
    <dbReference type="NCBI Taxonomy" id="1195763"/>
    <lineage>
        <taxon>Bacteria</taxon>
        <taxon>Pseudomonadati</taxon>
        <taxon>Pseudomonadota</taxon>
        <taxon>Gammaproteobacteria</taxon>
        <taxon>Vibrionales</taxon>
        <taxon>Vibrionaceae</taxon>
        <taxon>Photobacterium</taxon>
    </lineage>
</organism>
<comment type="caution">
    <text evidence="2">The sequence shown here is derived from an EMBL/GenBank/DDBJ whole genome shotgun (WGS) entry which is preliminary data.</text>
</comment>
<keyword evidence="1" id="KW-0732">Signal</keyword>
<dbReference type="Proteomes" id="UP000036097">
    <property type="component" value="Unassembled WGS sequence"/>
</dbReference>
<feature type="signal peptide" evidence="1">
    <location>
        <begin position="1"/>
        <end position="20"/>
    </location>
</feature>
<feature type="chain" id="PRO_5005253982" description="TonB-dependent receptor" evidence="1">
    <location>
        <begin position="21"/>
        <end position="291"/>
    </location>
</feature>
<evidence type="ECO:0000313" key="3">
    <source>
        <dbReference type="Proteomes" id="UP000036097"/>
    </source>
</evidence>
<protein>
    <recommendedName>
        <fullName evidence="4">TonB-dependent receptor</fullName>
    </recommendedName>
</protein>
<accession>A0A0J1K3V9</accession>
<dbReference type="OrthoDB" id="7593840at2"/>